<protein>
    <submittedName>
        <fullName evidence="4">Hsp20/alpha crystallin family protein</fullName>
    </submittedName>
</protein>
<dbReference type="CDD" id="cd06471">
    <property type="entry name" value="ACD_LpsHSP_like"/>
    <property type="match status" value="1"/>
</dbReference>
<evidence type="ECO:0000259" key="3">
    <source>
        <dbReference type="PROSITE" id="PS01031"/>
    </source>
</evidence>
<dbReference type="Pfam" id="PF00011">
    <property type="entry name" value="HSP20"/>
    <property type="match status" value="1"/>
</dbReference>
<dbReference type="AlphaFoldDB" id="A0A7W2I529"/>
<accession>A0A7W2I529</accession>
<dbReference type="InterPro" id="IPR008978">
    <property type="entry name" value="HSP20-like_chaperone"/>
</dbReference>
<comment type="caution">
    <text evidence="4">The sequence shown here is derived from an EMBL/GenBank/DDBJ whole genome shotgun (WGS) entry which is preliminary data.</text>
</comment>
<evidence type="ECO:0000313" key="5">
    <source>
        <dbReference type="Proteomes" id="UP000566711"/>
    </source>
</evidence>
<comment type="similarity">
    <text evidence="1 2">Belongs to the small heat shock protein (HSP20) family.</text>
</comment>
<dbReference type="EMBL" id="JACEZS010000001">
    <property type="protein sequence ID" value="MBA5603979.1"/>
    <property type="molecule type" value="Genomic_DNA"/>
</dbReference>
<feature type="domain" description="SHSP" evidence="3">
    <location>
        <begin position="38"/>
        <end position="149"/>
    </location>
</feature>
<dbReference type="RefSeq" id="WP_182213148.1">
    <property type="nucleotide sequence ID" value="NZ_JACEZS010000001.1"/>
</dbReference>
<dbReference type="InterPro" id="IPR031107">
    <property type="entry name" value="Small_HSP"/>
</dbReference>
<evidence type="ECO:0000313" key="4">
    <source>
        <dbReference type="EMBL" id="MBA5603979.1"/>
    </source>
</evidence>
<evidence type="ECO:0000256" key="1">
    <source>
        <dbReference type="PROSITE-ProRule" id="PRU00285"/>
    </source>
</evidence>
<evidence type="ECO:0000256" key="2">
    <source>
        <dbReference type="RuleBase" id="RU003616"/>
    </source>
</evidence>
<reference evidence="4 5" key="1">
    <citation type="submission" date="2020-07" db="EMBL/GenBank/DDBJ databases">
        <title>Novel species isolated from subtropical streams in China.</title>
        <authorList>
            <person name="Lu H."/>
        </authorList>
    </citation>
    <scope>NUCLEOTIDE SEQUENCE [LARGE SCALE GENOMIC DNA]</scope>
    <source>
        <strain evidence="4 5">FT3S</strain>
    </source>
</reference>
<dbReference type="Proteomes" id="UP000566711">
    <property type="component" value="Unassembled WGS sequence"/>
</dbReference>
<sequence>MANQLRHFDPFGDLARMEPLRSVEDFFRDFGVKRAMRDLQSDALIKLDVTESDQAYSVKAEMPGLKKEDIKVDVDGNRVSISAETKRETEEKKGETVVRSERYYGQQYRSFSLEHDIDDSQVVAKYQDGVLELTLPKRANGSAKKIVVN</sequence>
<gene>
    <name evidence="4" type="ORF">H3H36_01200</name>
</gene>
<keyword evidence="5" id="KW-1185">Reference proteome</keyword>
<dbReference type="SUPFAM" id="SSF49764">
    <property type="entry name" value="HSP20-like chaperones"/>
    <property type="match status" value="1"/>
</dbReference>
<proteinExistence type="inferred from homology"/>
<dbReference type="Gene3D" id="2.60.40.790">
    <property type="match status" value="1"/>
</dbReference>
<organism evidence="4 5">
    <name type="scientific">Rugamonas fusca</name>
    <dbReference type="NCBI Taxonomy" id="2758568"/>
    <lineage>
        <taxon>Bacteria</taxon>
        <taxon>Pseudomonadati</taxon>
        <taxon>Pseudomonadota</taxon>
        <taxon>Betaproteobacteria</taxon>
        <taxon>Burkholderiales</taxon>
        <taxon>Oxalobacteraceae</taxon>
        <taxon>Telluria group</taxon>
        <taxon>Rugamonas</taxon>
    </lineage>
</organism>
<dbReference type="PANTHER" id="PTHR11527">
    <property type="entry name" value="HEAT-SHOCK PROTEIN 20 FAMILY MEMBER"/>
    <property type="match status" value="1"/>
</dbReference>
<dbReference type="PROSITE" id="PS01031">
    <property type="entry name" value="SHSP"/>
    <property type="match status" value="1"/>
</dbReference>
<dbReference type="InterPro" id="IPR002068">
    <property type="entry name" value="A-crystallin/Hsp20_dom"/>
</dbReference>
<name>A0A7W2I529_9BURK</name>